<sequence length="115" mass="13135">MPMIADCKLLHRVQTPFTAVAVISAVCCRRVALLSALKCNFCSLITQYYSHKSVEFLTFPSPNELGEPSRTVNIARRRFFREFWASHGREHARNLAEARQAEVRKPKGTMLLVEI</sequence>
<evidence type="ECO:0000313" key="2">
    <source>
        <dbReference type="Proteomes" id="UP000000768"/>
    </source>
</evidence>
<reference evidence="1 2" key="1">
    <citation type="journal article" date="2009" name="Nature">
        <title>The Sorghum bicolor genome and the diversification of grasses.</title>
        <authorList>
            <person name="Paterson A.H."/>
            <person name="Bowers J.E."/>
            <person name="Bruggmann R."/>
            <person name="Dubchak I."/>
            <person name="Grimwood J."/>
            <person name="Gundlach H."/>
            <person name="Haberer G."/>
            <person name="Hellsten U."/>
            <person name="Mitros T."/>
            <person name="Poliakov A."/>
            <person name="Schmutz J."/>
            <person name="Spannagl M."/>
            <person name="Tang H."/>
            <person name="Wang X."/>
            <person name="Wicker T."/>
            <person name="Bharti A.K."/>
            <person name="Chapman J."/>
            <person name="Feltus F.A."/>
            <person name="Gowik U."/>
            <person name="Grigoriev I.V."/>
            <person name="Lyons E."/>
            <person name="Maher C.A."/>
            <person name="Martis M."/>
            <person name="Narechania A."/>
            <person name="Otillar R.P."/>
            <person name="Penning B.W."/>
            <person name="Salamov A.A."/>
            <person name="Wang Y."/>
            <person name="Zhang L."/>
            <person name="Carpita N.C."/>
            <person name="Freeling M."/>
            <person name="Gingle A.R."/>
            <person name="Hash C.T."/>
            <person name="Keller B."/>
            <person name="Klein P."/>
            <person name="Kresovich S."/>
            <person name="McCann M.C."/>
            <person name="Ming R."/>
            <person name="Peterson D.G."/>
            <person name="Mehboob-ur-Rahman"/>
            <person name="Ware D."/>
            <person name="Westhoff P."/>
            <person name="Mayer K.F."/>
            <person name="Messing J."/>
            <person name="Rokhsar D.S."/>
        </authorList>
    </citation>
    <scope>NUCLEOTIDE SEQUENCE [LARGE SCALE GENOMIC DNA]</scope>
    <source>
        <strain evidence="2">cv. BTx623</strain>
    </source>
</reference>
<dbReference type="Proteomes" id="UP000000768">
    <property type="component" value="Chromosome 6"/>
</dbReference>
<dbReference type="ExpressionAtlas" id="A0A1B6PN48">
    <property type="expression patterns" value="baseline"/>
</dbReference>
<dbReference type="Gramene" id="KXG27073">
    <property type="protein sequence ID" value="KXG27073"/>
    <property type="gene ID" value="SORBI_3006G208700"/>
</dbReference>
<protein>
    <submittedName>
        <fullName evidence="1">Uncharacterized protein</fullName>
    </submittedName>
</protein>
<gene>
    <name evidence="1" type="ORF">SORBI_3006G208700</name>
</gene>
<keyword evidence="2" id="KW-1185">Reference proteome</keyword>
<name>A0A1B6PN48_SORBI</name>
<organism evidence="1 2">
    <name type="scientific">Sorghum bicolor</name>
    <name type="common">Sorghum</name>
    <name type="synonym">Sorghum vulgare</name>
    <dbReference type="NCBI Taxonomy" id="4558"/>
    <lineage>
        <taxon>Eukaryota</taxon>
        <taxon>Viridiplantae</taxon>
        <taxon>Streptophyta</taxon>
        <taxon>Embryophyta</taxon>
        <taxon>Tracheophyta</taxon>
        <taxon>Spermatophyta</taxon>
        <taxon>Magnoliopsida</taxon>
        <taxon>Liliopsida</taxon>
        <taxon>Poales</taxon>
        <taxon>Poaceae</taxon>
        <taxon>PACMAD clade</taxon>
        <taxon>Panicoideae</taxon>
        <taxon>Andropogonodae</taxon>
        <taxon>Andropogoneae</taxon>
        <taxon>Sorghinae</taxon>
        <taxon>Sorghum</taxon>
    </lineage>
</organism>
<evidence type="ECO:0000313" key="1">
    <source>
        <dbReference type="EMBL" id="KXG27073.1"/>
    </source>
</evidence>
<accession>A0A1B6PN48</accession>
<dbReference type="EMBL" id="CM000765">
    <property type="protein sequence ID" value="KXG27073.1"/>
    <property type="molecule type" value="Genomic_DNA"/>
</dbReference>
<dbReference type="AlphaFoldDB" id="A0A1B6PN48"/>
<proteinExistence type="predicted"/>
<reference evidence="2" key="2">
    <citation type="journal article" date="2018" name="Plant J.">
        <title>The Sorghum bicolor reference genome: improved assembly, gene annotations, a transcriptome atlas, and signatures of genome organization.</title>
        <authorList>
            <person name="McCormick R.F."/>
            <person name="Truong S.K."/>
            <person name="Sreedasyam A."/>
            <person name="Jenkins J."/>
            <person name="Shu S."/>
            <person name="Sims D."/>
            <person name="Kennedy M."/>
            <person name="Amirebrahimi M."/>
            <person name="Weers B.D."/>
            <person name="McKinley B."/>
            <person name="Mattison A."/>
            <person name="Morishige D.T."/>
            <person name="Grimwood J."/>
            <person name="Schmutz J."/>
            <person name="Mullet J.E."/>
        </authorList>
    </citation>
    <scope>NUCLEOTIDE SEQUENCE [LARGE SCALE GENOMIC DNA]</scope>
    <source>
        <strain evidence="2">cv. BTx623</strain>
    </source>
</reference>